<feature type="region of interest" description="Disordered" evidence="8">
    <location>
        <begin position="1"/>
        <end position="39"/>
    </location>
</feature>
<evidence type="ECO:0000256" key="1">
    <source>
        <dbReference type="ARBA" id="ARBA00004651"/>
    </source>
</evidence>
<dbReference type="AlphaFoldDB" id="A0A367LJB7"/>
<dbReference type="GO" id="GO:0005886">
    <property type="term" value="C:plasma membrane"/>
    <property type="evidence" value="ECO:0007669"/>
    <property type="project" value="UniProtKB-SubCell"/>
</dbReference>
<proteinExistence type="predicted"/>
<feature type="region of interest" description="Disordered" evidence="8">
    <location>
        <begin position="448"/>
        <end position="468"/>
    </location>
</feature>
<reference evidence="10 11" key="1">
    <citation type="journal article" date="2015" name="BMC Genomics">
        <title>Insights from the genome of Ophiocordyceps polyrhachis-furcata to pathogenicity and host specificity in insect fungi.</title>
        <authorList>
            <person name="Wichadakul D."/>
            <person name="Kobmoo N."/>
            <person name="Ingsriswang S."/>
            <person name="Tangphatsornruang S."/>
            <person name="Chantasingh D."/>
            <person name="Luangsa-ard J.J."/>
            <person name="Eurwilaichitr L."/>
        </authorList>
    </citation>
    <scope>NUCLEOTIDE SEQUENCE [LARGE SCALE GENOMIC DNA]</scope>
    <source>
        <strain evidence="10 11">BCC 54312</strain>
    </source>
</reference>
<evidence type="ECO:0000313" key="11">
    <source>
        <dbReference type="Proteomes" id="UP000253664"/>
    </source>
</evidence>
<name>A0A367LJB7_9HYPO</name>
<dbReference type="GO" id="GO:0005254">
    <property type="term" value="F:chloride channel activity"/>
    <property type="evidence" value="ECO:0007669"/>
    <property type="project" value="InterPro"/>
</dbReference>
<organism evidence="10 11">
    <name type="scientific">Ophiocordyceps polyrhachis-furcata BCC 54312</name>
    <dbReference type="NCBI Taxonomy" id="1330021"/>
    <lineage>
        <taxon>Eukaryota</taxon>
        <taxon>Fungi</taxon>
        <taxon>Dikarya</taxon>
        <taxon>Ascomycota</taxon>
        <taxon>Pezizomycotina</taxon>
        <taxon>Sordariomycetes</taxon>
        <taxon>Hypocreomycetidae</taxon>
        <taxon>Hypocreales</taxon>
        <taxon>Ophiocordycipitaceae</taxon>
        <taxon>Ophiocordyceps</taxon>
    </lineage>
</organism>
<keyword evidence="3" id="KW-1003">Cell membrane</keyword>
<evidence type="ECO:0000256" key="3">
    <source>
        <dbReference type="ARBA" id="ARBA00022475"/>
    </source>
</evidence>
<evidence type="ECO:0000256" key="5">
    <source>
        <dbReference type="ARBA" id="ARBA00022989"/>
    </source>
</evidence>
<feature type="compositionally biased region" description="Pro residues" evidence="8">
    <location>
        <begin position="10"/>
        <end position="23"/>
    </location>
</feature>
<dbReference type="PANTHER" id="PTHR33281:SF19">
    <property type="entry name" value="VOLTAGE-DEPENDENT ANION CHANNEL-FORMING PROTEIN YNEE"/>
    <property type="match status" value="1"/>
</dbReference>
<feature type="transmembrane region" description="Helical" evidence="9">
    <location>
        <begin position="75"/>
        <end position="98"/>
    </location>
</feature>
<evidence type="ECO:0000256" key="4">
    <source>
        <dbReference type="ARBA" id="ARBA00022692"/>
    </source>
</evidence>
<dbReference type="Proteomes" id="UP000253664">
    <property type="component" value="Unassembled WGS sequence"/>
</dbReference>
<keyword evidence="4 9" id="KW-0812">Transmembrane</keyword>
<keyword evidence="5 9" id="KW-1133">Transmembrane helix</keyword>
<evidence type="ECO:0000256" key="8">
    <source>
        <dbReference type="SAM" id="MobiDB-lite"/>
    </source>
</evidence>
<comment type="caution">
    <text evidence="10">The sequence shown here is derived from an EMBL/GenBank/DDBJ whole genome shotgun (WGS) entry which is preliminary data.</text>
</comment>
<dbReference type="PANTHER" id="PTHR33281">
    <property type="entry name" value="UPF0187 PROTEIN YNEE"/>
    <property type="match status" value="1"/>
</dbReference>
<dbReference type="InterPro" id="IPR044669">
    <property type="entry name" value="YneE/VCCN1/2-like"/>
</dbReference>
<dbReference type="STRING" id="1330021.A0A367LJB7"/>
<dbReference type="EMBL" id="LKCN02000003">
    <property type="protein sequence ID" value="RCI14533.1"/>
    <property type="molecule type" value="Genomic_DNA"/>
</dbReference>
<dbReference type="Pfam" id="PF25539">
    <property type="entry name" value="Bestrophin_2"/>
    <property type="match status" value="1"/>
</dbReference>
<accession>A0A367LJB7</accession>
<evidence type="ECO:0000313" key="10">
    <source>
        <dbReference type="EMBL" id="RCI14533.1"/>
    </source>
</evidence>
<dbReference type="OrthoDB" id="1368at2759"/>
<evidence type="ECO:0000256" key="7">
    <source>
        <dbReference type="ARBA" id="ARBA00023136"/>
    </source>
</evidence>
<gene>
    <name evidence="10" type="ORF">L249_6499</name>
</gene>
<protein>
    <submittedName>
        <fullName evidence="10">Uncharacterized protein</fullName>
    </submittedName>
</protein>
<keyword evidence="7 9" id="KW-0472">Membrane</keyword>
<keyword evidence="11" id="KW-1185">Reference proteome</keyword>
<feature type="transmembrane region" description="Helical" evidence="9">
    <location>
        <begin position="104"/>
        <end position="122"/>
    </location>
</feature>
<evidence type="ECO:0000256" key="2">
    <source>
        <dbReference type="ARBA" id="ARBA00022448"/>
    </source>
</evidence>
<comment type="subcellular location">
    <subcellularLocation>
        <location evidence="1">Cell membrane</location>
        <topology evidence="1">Multi-pass membrane protein</topology>
    </subcellularLocation>
</comment>
<sequence>MDDKSGNSPETPPASPPASPPAPSVFDPAARHHHAGSGPRASLDLNDYFTGPRDMARHSRWPLILRLHGSIMPKLILPVGLISIWSAAITIISINVHYLGVHSVLLTLTGFVVSLSLSFRCSTAYERYSEGRKYWTGLVQASHVLGRVFWIHAKDAPEIDPRECLLLRLSSMNLLVAFALSLKHGLRFEPYVYPEMAQLVAHLDTFAASATDAEEQASSPRRRRFFRSVGEYIGLSFTASNPRKALKRASRPLGHLPLEILGHLAVAIDALVADQQLTVPAHQTLAYNALQSLNDVMTGTERVLCTPLPIAYTIAISQATYLYLALLPFQLIPLLHWIAIPATIAASCIILSLLFIGQEIEDPFGHDVNDLPLDSYCDQIAADLDIIASLDTRNARAFLTSRRNLPLYPVSTAPYDVWLQRDEEKLRSAIRQKPVARFEWTRWGAGKVGSVSASSSFATQKDVEQGLK</sequence>
<evidence type="ECO:0000256" key="6">
    <source>
        <dbReference type="ARBA" id="ARBA00023065"/>
    </source>
</evidence>
<keyword evidence="2" id="KW-0813">Transport</keyword>
<feature type="transmembrane region" description="Helical" evidence="9">
    <location>
        <begin position="335"/>
        <end position="356"/>
    </location>
</feature>
<evidence type="ECO:0000256" key="9">
    <source>
        <dbReference type="SAM" id="Phobius"/>
    </source>
</evidence>
<keyword evidence="6" id="KW-0406">Ion transport</keyword>
<feature type="transmembrane region" description="Helical" evidence="9">
    <location>
        <begin position="310"/>
        <end position="329"/>
    </location>
</feature>